<proteinExistence type="predicted"/>
<keyword evidence="2" id="KW-0472">Membrane</keyword>
<protein>
    <submittedName>
        <fullName evidence="3">Uncharacterized protein</fullName>
    </submittedName>
</protein>
<dbReference type="AlphaFoldDB" id="A0A429Z611"/>
<dbReference type="EMBL" id="PXZH01000003">
    <property type="protein sequence ID" value="RST89118.1"/>
    <property type="molecule type" value="Genomic_DNA"/>
</dbReference>
<accession>A0A429Z611</accession>
<dbReference type="Pfam" id="PF26336">
    <property type="entry name" value="MacP_activator"/>
    <property type="match status" value="1"/>
</dbReference>
<keyword evidence="2" id="KW-1133">Transmembrane helix</keyword>
<keyword evidence="4" id="KW-1185">Reference proteome</keyword>
<name>A0A429Z611_9ENTE</name>
<feature type="region of interest" description="Disordered" evidence="1">
    <location>
        <begin position="37"/>
        <end position="63"/>
    </location>
</feature>
<dbReference type="Proteomes" id="UP000277864">
    <property type="component" value="Unassembled WGS sequence"/>
</dbReference>
<evidence type="ECO:0000256" key="1">
    <source>
        <dbReference type="SAM" id="MobiDB-lite"/>
    </source>
</evidence>
<dbReference type="NCBIfam" id="NF038277">
    <property type="entry name" value="accessory_MacP"/>
    <property type="match status" value="1"/>
</dbReference>
<organism evidence="3 4">
    <name type="scientific">Vagococcus humatus</name>
    <dbReference type="NCBI Taxonomy" id="1889241"/>
    <lineage>
        <taxon>Bacteria</taxon>
        <taxon>Bacillati</taxon>
        <taxon>Bacillota</taxon>
        <taxon>Bacilli</taxon>
        <taxon>Lactobacillales</taxon>
        <taxon>Enterococcaceae</taxon>
        <taxon>Vagococcus</taxon>
    </lineage>
</organism>
<evidence type="ECO:0000256" key="2">
    <source>
        <dbReference type="SAM" id="Phobius"/>
    </source>
</evidence>
<gene>
    <name evidence="3" type="ORF">C7P63_07465</name>
</gene>
<keyword evidence="2" id="KW-0812">Transmembrane</keyword>
<reference evidence="3 4" key="1">
    <citation type="submission" date="2018-03" db="EMBL/GenBank/DDBJ databases">
        <authorList>
            <person name="Gulvik C.A."/>
        </authorList>
    </citation>
    <scope>NUCLEOTIDE SEQUENCE [LARGE SCALE GENOMIC DNA]</scope>
    <source>
        <strain evidence="3 4">JCM 31581</strain>
    </source>
</reference>
<evidence type="ECO:0000313" key="3">
    <source>
        <dbReference type="EMBL" id="RST89118.1"/>
    </source>
</evidence>
<dbReference type="RefSeq" id="WP_125943544.1">
    <property type="nucleotide sequence ID" value="NZ_PXZH01000003.1"/>
</dbReference>
<dbReference type="InterPro" id="IPR047752">
    <property type="entry name" value="MacP"/>
</dbReference>
<dbReference type="OrthoDB" id="2200500at2"/>
<sequence>MGEKDPILTRSKIREMKKEEERTLSRLTKLDKERLEALREKDRSQKTPSDLTPPTEGGRLARNQKINERSSFLTKAIIIVTILLIIMGIIIFRL</sequence>
<feature type="transmembrane region" description="Helical" evidence="2">
    <location>
        <begin position="72"/>
        <end position="92"/>
    </location>
</feature>
<evidence type="ECO:0000313" key="4">
    <source>
        <dbReference type="Proteomes" id="UP000277864"/>
    </source>
</evidence>
<comment type="caution">
    <text evidence="3">The sequence shown here is derived from an EMBL/GenBank/DDBJ whole genome shotgun (WGS) entry which is preliminary data.</text>
</comment>